<dbReference type="SUPFAM" id="SSF56784">
    <property type="entry name" value="HAD-like"/>
    <property type="match status" value="1"/>
</dbReference>
<keyword evidence="2" id="KW-0378">Hydrolase</keyword>
<dbReference type="Proteomes" id="UP000319769">
    <property type="component" value="Unassembled WGS sequence"/>
</dbReference>
<dbReference type="InterPro" id="IPR036412">
    <property type="entry name" value="HAD-like_sf"/>
</dbReference>
<comment type="caution">
    <text evidence="3">The sequence shown here is derived from an EMBL/GenBank/DDBJ whole genome shotgun (WGS) entry which is preliminary data.</text>
</comment>
<dbReference type="NCBIfam" id="TIGR01428">
    <property type="entry name" value="HAD_type_II"/>
    <property type="match status" value="1"/>
</dbReference>
<dbReference type="AlphaFoldDB" id="A0A5N0VHI8"/>
<accession>A0A5N0VHI8</accession>
<gene>
    <name evidence="3" type="ORF">FPZ12_005890</name>
</gene>
<dbReference type="InterPro" id="IPR006439">
    <property type="entry name" value="HAD-SF_hydro_IA"/>
</dbReference>
<reference evidence="3" key="1">
    <citation type="submission" date="2019-09" db="EMBL/GenBank/DDBJ databases">
        <authorList>
            <person name="Teo W.F.A."/>
            <person name="Duangmal K."/>
        </authorList>
    </citation>
    <scope>NUCLEOTIDE SEQUENCE [LARGE SCALE GENOMIC DNA]</scope>
    <source>
        <strain evidence="3">K81G1</strain>
    </source>
</reference>
<comment type="similarity">
    <text evidence="1">Belongs to the HAD-like hydrolase superfamily. S-2-haloalkanoic acid dehalogenase family.</text>
</comment>
<dbReference type="NCBIfam" id="TIGR01493">
    <property type="entry name" value="HAD-SF-IA-v2"/>
    <property type="match status" value="1"/>
</dbReference>
<dbReference type="CDD" id="cd02588">
    <property type="entry name" value="HAD_L2-DEX"/>
    <property type="match status" value="1"/>
</dbReference>
<dbReference type="GO" id="GO:0019120">
    <property type="term" value="F:hydrolase activity, acting on acid halide bonds, in C-halide compounds"/>
    <property type="evidence" value="ECO:0007669"/>
    <property type="project" value="InterPro"/>
</dbReference>
<protein>
    <submittedName>
        <fullName evidence="3">Haloacid dehalogenase type II</fullName>
    </submittedName>
</protein>
<dbReference type="InterPro" id="IPR023198">
    <property type="entry name" value="PGP-like_dom2"/>
</dbReference>
<name>A0A5N0VHI8_9PSEU</name>
<evidence type="ECO:0000313" key="4">
    <source>
        <dbReference type="Proteomes" id="UP000319769"/>
    </source>
</evidence>
<organism evidence="3 4">
    <name type="scientific">Amycolatopsis acidicola</name>
    <dbReference type="NCBI Taxonomy" id="2596893"/>
    <lineage>
        <taxon>Bacteria</taxon>
        <taxon>Bacillati</taxon>
        <taxon>Actinomycetota</taxon>
        <taxon>Actinomycetes</taxon>
        <taxon>Pseudonocardiales</taxon>
        <taxon>Pseudonocardiaceae</taxon>
        <taxon>Amycolatopsis</taxon>
    </lineage>
</organism>
<evidence type="ECO:0000256" key="2">
    <source>
        <dbReference type="ARBA" id="ARBA00022801"/>
    </source>
</evidence>
<dbReference type="Gene3D" id="3.40.50.1000">
    <property type="entry name" value="HAD superfamily/HAD-like"/>
    <property type="match status" value="1"/>
</dbReference>
<dbReference type="SFLD" id="SFLDS00003">
    <property type="entry name" value="Haloacid_Dehalogenase"/>
    <property type="match status" value="1"/>
</dbReference>
<dbReference type="InterPro" id="IPR051540">
    <property type="entry name" value="S-2-haloacid_dehalogenase"/>
</dbReference>
<dbReference type="Pfam" id="PF00702">
    <property type="entry name" value="Hydrolase"/>
    <property type="match status" value="1"/>
</dbReference>
<dbReference type="PRINTS" id="PR00413">
    <property type="entry name" value="HADHALOGNASE"/>
</dbReference>
<dbReference type="EMBL" id="VMNW02000005">
    <property type="protein sequence ID" value="KAA9165595.1"/>
    <property type="molecule type" value="Genomic_DNA"/>
</dbReference>
<evidence type="ECO:0000313" key="3">
    <source>
        <dbReference type="EMBL" id="KAA9165595.1"/>
    </source>
</evidence>
<proteinExistence type="inferred from homology"/>
<dbReference type="PANTHER" id="PTHR43316:SF3">
    <property type="entry name" value="HALOACID DEHALOGENASE, TYPE II (AFU_ORTHOLOGUE AFUA_2G07750)-RELATED"/>
    <property type="match status" value="1"/>
</dbReference>
<dbReference type="OrthoDB" id="3774052at2"/>
<dbReference type="Gene3D" id="1.10.150.240">
    <property type="entry name" value="Putative phosphatase, domain 2"/>
    <property type="match status" value="1"/>
</dbReference>
<dbReference type="InterPro" id="IPR023214">
    <property type="entry name" value="HAD_sf"/>
</dbReference>
<evidence type="ECO:0000256" key="1">
    <source>
        <dbReference type="ARBA" id="ARBA00008106"/>
    </source>
</evidence>
<keyword evidence="4" id="KW-1185">Reference proteome</keyword>
<dbReference type="SFLD" id="SFLDG01129">
    <property type="entry name" value="C1.5:_HAD__Beta-PGM__Phosphata"/>
    <property type="match status" value="1"/>
</dbReference>
<sequence length="249" mass="27254">MAGTRPIEVHSGQGGAMPEYRVLAFDIFGTTVDWRTGVAEQVAEIAAAQGVSLDAEAVADDWRGRYLPSMRRVNDGERGWTYLDTLHRESLDELLAERGLDFPEDVRRALVRAWHRLPAWPDSVPGLARLREKYVVAALSNGGFSLLTNLIKAAGLPFDCVLSAELARRYKPAPEPYLTAAELLDVRSEEVLMVACHSWDLDGARAAGLGTAFVERPREKGPHGADRPGEVEVDVTAGDFTELADRLGC</sequence>
<dbReference type="InterPro" id="IPR006328">
    <property type="entry name" value="2-HAD"/>
</dbReference>
<dbReference type="PANTHER" id="PTHR43316">
    <property type="entry name" value="HYDROLASE, HALOACID DELAHOGENASE-RELATED"/>
    <property type="match status" value="1"/>
</dbReference>